<dbReference type="AlphaFoldDB" id="A0A9W9GJT3"/>
<evidence type="ECO:0000313" key="2">
    <source>
        <dbReference type="EMBL" id="KAJ5121624.1"/>
    </source>
</evidence>
<feature type="compositionally biased region" description="Basic and acidic residues" evidence="1">
    <location>
        <begin position="33"/>
        <end position="68"/>
    </location>
</feature>
<feature type="compositionally biased region" description="Polar residues" evidence="1">
    <location>
        <begin position="7"/>
        <end position="16"/>
    </location>
</feature>
<accession>A0A9W9GJT3</accession>
<dbReference type="GeneID" id="81409499"/>
<protein>
    <submittedName>
        <fullName evidence="2">Uncharacterized protein</fullName>
    </submittedName>
</protein>
<sequence>MSFLASLRTSSRQAMRSSFAAPASTFHTSAARRLHEDDKDQDRDNLSEHYEAHKQENLKRTKEGKGKWTAELASNSEENVKADRGEYGSESIETLQQQTKHAPREKHD</sequence>
<name>A0A9W9GJT3_9EURO</name>
<reference evidence="2" key="2">
    <citation type="journal article" date="2023" name="IMA Fungus">
        <title>Comparative genomic study of the Penicillium genus elucidates a diverse pangenome and 15 lateral gene transfer events.</title>
        <authorList>
            <person name="Petersen C."/>
            <person name="Sorensen T."/>
            <person name="Nielsen M.R."/>
            <person name="Sondergaard T.E."/>
            <person name="Sorensen J.L."/>
            <person name="Fitzpatrick D.A."/>
            <person name="Frisvad J.C."/>
            <person name="Nielsen K.L."/>
        </authorList>
    </citation>
    <scope>NUCLEOTIDE SEQUENCE</scope>
    <source>
        <strain evidence="2">IBT 22155</strain>
    </source>
</reference>
<feature type="compositionally biased region" description="Basic and acidic residues" evidence="1">
    <location>
        <begin position="78"/>
        <end position="87"/>
    </location>
</feature>
<dbReference type="RefSeq" id="XP_056518128.1">
    <property type="nucleotide sequence ID" value="XM_056670329.1"/>
</dbReference>
<proteinExistence type="predicted"/>
<dbReference type="EMBL" id="JAPQKL010000007">
    <property type="protein sequence ID" value="KAJ5121624.1"/>
    <property type="molecule type" value="Genomic_DNA"/>
</dbReference>
<comment type="caution">
    <text evidence="2">The sequence shown here is derived from an EMBL/GenBank/DDBJ whole genome shotgun (WGS) entry which is preliminary data.</text>
</comment>
<evidence type="ECO:0000256" key="1">
    <source>
        <dbReference type="SAM" id="MobiDB-lite"/>
    </source>
</evidence>
<organism evidence="2 3">
    <name type="scientific">Penicillium bovifimosum</name>
    <dbReference type="NCBI Taxonomy" id="126998"/>
    <lineage>
        <taxon>Eukaryota</taxon>
        <taxon>Fungi</taxon>
        <taxon>Dikarya</taxon>
        <taxon>Ascomycota</taxon>
        <taxon>Pezizomycotina</taxon>
        <taxon>Eurotiomycetes</taxon>
        <taxon>Eurotiomycetidae</taxon>
        <taxon>Eurotiales</taxon>
        <taxon>Aspergillaceae</taxon>
        <taxon>Penicillium</taxon>
    </lineage>
</organism>
<feature type="compositionally biased region" description="Polar residues" evidence="1">
    <location>
        <begin position="91"/>
        <end position="100"/>
    </location>
</feature>
<dbReference type="Proteomes" id="UP001149079">
    <property type="component" value="Unassembled WGS sequence"/>
</dbReference>
<keyword evidence="3" id="KW-1185">Reference proteome</keyword>
<reference evidence="2" key="1">
    <citation type="submission" date="2022-11" db="EMBL/GenBank/DDBJ databases">
        <authorList>
            <person name="Petersen C."/>
        </authorList>
    </citation>
    <scope>NUCLEOTIDE SEQUENCE</scope>
    <source>
        <strain evidence="2">IBT 22155</strain>
    </source>
</reference>
<feature type="region of interest" description="Disordered" evidence="1">
    <location>
        <begin position="1"/>
        <end position="108"/>
    </location>
</feature>
<gene>
    <name evidence="2" type="ORF">N7515_009585</name>
</gene>
<dbReference type="OrthoDB" id="529205at2759"/>
<evidence type="ECO:0000313" key="3">
    <source>
        <dbReference type="Proteomes" id="UP001149079"/>
    </source>
</evidence>